<dbReference type="Proteomes" id="UP000253782">
    <property type="component" value="Unassembled WGS sequence"/>
</dbReference>
<dbReference type="Pfam" id="PF12680">
    <property type="entry name" value="SnoaL_2"/>
    <property type="match status" value="1"/>
</dbReference>
<feature type="chain" id="PRO_5016869169" description="SnoaL-like domain-containing protein" evidence="1">
    <location>
        <begin position="24"/>
        <end position="141"/>
    </location>
</feature>
<gene>
    <name evidence="3" type="ORF">DVJ77_05100</name>
</gene>
<dbReference type="InterPro" id="IPR032710">
    <property type="entry name" value="NTF2-like_dom_sf"/>
</dbReference>
<name>A0A369UQ56_9GAMM</name>
<organism evidence="3 4">
    <name type="scientific">Dyella tabacisoli</name>
    <dbReference type="NCBI Taxonomy" id="2282381"/>
    <lineage>
        <taxon>Bacteria</taxon>
        <taxon>Pseudomonadati</taxon>
        <taxon>Pseudomonadota</taxon>
        <taxon>Gammaproteobacteria</taxon>
        <taxon>Lysobacterales</taxon>
        <taxon>Rhodanobacteraceae</taxon>
        <taxon>Dyella</taxon>
    </lineage>
</organism>
<keyword evidence="4" id="KW-1185">Reference proteome</keyword>
<feature type="signal peptide" evidence="1">
    <location>
        <begin position="1"/>
        <end position="23"/>
    </location>
</feature>
<accession>A0A369UQ56</accession>
<evidence type="ECO:0000313" key="4">
    <source>
        <dbReference type="Proteomes" id="UP000253782"/>
    </source>
</evidence>
<dbReference type="PROSITE" id="PS51257">
    <property type="entry name" value="PROKAR_LIPOPROTEIN"/>
    <property type="match status" value="1"/>
</dbReference>
<evidence type="ECO:0000313" key="3">
    <source>
        <dbReference type="EMBL" id="RDD82894.1"/>
    </source>
</evidence>
<keyword evidence="1" id="KW-0732">Signal</keyword>
<dbReference type="InterPro" id="IPR037401">
    <property type="entry name" value="SnoaL-like"/>
</dbReference>
<dbReference type="AlphaFoldDB" id="A0A369UQ56"/>
<comment type="caution">
    <text evidence="3">The sequence shown here is derived from an EMBL/GenBank/DDBJ whole genome shotgun (WGS) entry which is preliminary data.</text>
</comment>
<protein>
    <recommendedName>
        <fullName evidence="2">SnoaL-like domain-containing protein</fullName>
    </recommendedName>
</protein>
<dbReference type="SUPFAM" id="SSF54427">
    <property type="entry name" value="NTF2-like"/>
    <property type="match status" value="1"/>
</dbReference>
<dbReference type="OrthoDB" id="9799296at2"/>
<sequence>MLQFNRIIVVFAVCTLLPLSALACGKSSDPEQVVQAQLDAYNKHDVEAMAACYADDVTIVDLSGKRPPIKGIPALKETYAFLAKVPKTFAAKVVTRMVNGPIVIDREHVIGVPEDKSKPDPIAVYEVRDGKILNVWFPPSK</sequence>
<reference evidence="3 4" key="1">
    <citation type="submission" date="2018-07" db="EMBL/GenBank/DDBJ databases">
        <title>Dyella tabacisoli L4-6T, whole genome shotgun sequence.</title>
        <authorList>
            <person name="Zhou X.-K."/>
            <person name="Li W.-J."/>
            <person name="Duan Y.-Q."/>
        </authorList>
    </citation>
    <scope>NUCLEOTIDE SEQUENCE [LARGE SCALE GENOMIC DNA]</scope>
    <source>
        <strain evidence="3 4">L4-6</strain>
    </source>
</reference>
<evidence type="ECO:0000259" key="2">
    <source>
        <dbReference type="Pfam" id="PF12680"/>
    </source>
</evidence>
<evidence type="ECO:0000256" key="1">
    <source>
        <dbReference type="SAM" id="SignalP"/>
    </source>
</evidence>
<proteinExistence type="predicted"/>
<dbReference type="RefSeq" id="WP_114844406.1">
    <property type="nucleotide sequence ID" value="NZ_JBHSPE010000001.1"/>
</dbReference>
<dbReference type="Gene3D" id="3.10.450.50">
    <property type="match status" value="1"/>
</dbReference>
<dbReference type="EMBL" id="QQAH01000003">
    <property type="protein sequence ID" value="RDD82894.1"/>
    <property type="molecule type" value="Genomic_DNA"/>
</dbReference>
<feature type="domain" description="SnoaL-like" evidence="2">
    <location>
        <begin position="34"/>
        <end position="133"/>
    </location>
</feature>